<evidence type="ECO:0000313" key="1">
    <source>
        <dbReference type="EMBL" id="ORZ30598.1"/>
    </source>
</evidence>
<dbReference type="STRING" id="765915.A0A1Y2H7N9"/>
<dbReference type="InterPro" id="IPR016163">
    <property type="entry name" value="Ald_DH_C"/>
</dbReference>
<sequence>MRGVDSAGVYWNASSRFADGFRYSFGCEVGVSTNRIHARGPVGLEGLVCYKYRMHGSGQRVGQYGGVGGKAYTHRKIEVADEIKRMVRGEESYTHALVA</sequence>
<dbReference type="GO" id="GO:0004350">
    <property type="term" value="F:glutamate-5-semialdehyde dehydrogenase activity"/>
    <property type="evidence" value="ECO:0007669"/>
    <property type="project" value="TreeGrafter"/>
</dbReference>
<dbReference type="PANTHER" id="PTHR11063">
    <property type="entry name" value="GLUTAMATE SEMIALDEHYDE DEHYDROGENASE"/>
    <property type="match status" value="1"/>
</dbReference>
<dbReference type="Gene3D" id="3.40.605.10">
    <property type="entry name" value="Aldehyde Dehydrogenase, Chain A, domain 1"/>
    <property type="match status" value="1"/>
</dbReference>
<keyword evidence="2" id="KW-1185">Reference proteome</keyword>
<name>A0A1Y2H7N9_9FUNG</name>
<gene>
    <name evidence="1" type="ORF">BCR44DRAFT_1503619</name>
</gene>
<dbReference type="OrthoDB" id="1934954at2759"/>
<dbReference type="Proteomes" id="UP000193411">
    <property type="component" value="Unassembled WGS sequence"/>
</dbReference>
<dbReference type="SUPFAM" id="SSF53720">
    <property type="entry name" value="ALDH-like"/>
    <property type="match status" value="1"/>
</dbReference>
<dbReference type="Gene3D" id="3.40.309.10">
    <property type="entry name" value="Aldehyde Dehydrogenase, Chain A, domain 2"/>
    <property type="match status" value="1"/>
</dbReference>
<dbReference type="AlphaFoldDB" id="A0A1Y2H7N9"/>
<evidence type="ECO:0000313" key="2">
    <source>
        <dbReference type="Proteomes" id="UP000193411"/>
    </source>
</evidence>
<comment type="caution">
    <text evidence="1">The sequence shown here is derived from an EMBL/GenBank/DDBJ whole genome shotgun (WGS) entry which is preliminary data.</text>
</comment>
<dbReference type="PANTHER" id="PTHR11063:SF8">
    <property type="entry name" value="DELTA-1-PYRROLINE-5-CARBOXYLATE SYNTHASE"/>
    <property type="match status" value="1"/>
</dbReference>
<protein>
    <submittedName>
        <fullName evidence="1">Uncharacterized protein</fullName>
    </submittedName>
</protein>
<reference evidence="1 2" key="1">
    <citation type="submission" date="2016-07" db="EMBL/GenBank/DDBJ databases">
        <title>Pervasive Adenine N6-methylation of Active Genes in Fungi.</title>
        <authorList>
            <consortium name="DOE Joint Genome Institute"/>
            <person name="Mondo S.J."/>
            <person name="Dannebaum R.O."/>
            <person name="Kuo R.C."/>
            <person name="Labutti K."/>
            <person name="Haridas S."/>
            <person name="Kuo A."/>
            <person name="Salamov A."/>
            <person name="Ahrendt S.R."/>
            <person name="Lipzen A."/>
            <person name="Sullivan W."/>
            <person name="Andreopoulos W.B."/>
            <person name="Clum A."/>
            <person name="Lindquist E."/>
            <person name="Daum C."/>
            <person name="Ramamoorthy G.K."/>
            <person name="Gryganskyi A."/>
            <person name="Culley D."/>
            <person name="Magnuson J.K."/>
            <person name="James T.Y."/>
            <person name="O'Malley M.A."/>
            <person name="Stajich J.E."/>
            <person name="Spatafora J.W."/>
            <person name="Visel A."/>
            <person name="Grigoriev I.V."/>
        </authorList>
    </citation>
    <scope>NUCLEOTIDE SEQUENCE [LARGE SCALE GENOMIC DNA]</scope>
    <source>
        <strain evidence="1 2">PL171</strain>
    </source>
</reference>
<accession>A0A1Y2H7N9</accession>
<dbReference type="InterPro" id="IPR016162">
    <property type="entry name" value="Ald_DH_N"/>
</dbReference>
<organism evidence="1 2">
    <name type="scientific">Catenaria anguillulae PL171</name>
    <dbReference type="NCBI Taxonomy" id="765915"/>
    <lineage>
        <taxon>Eukaryota</taxon>
        <taxon>Fungi</taxon>
        <taxon>Fungi incertae sedis</taxon>
        <taxon>Blastocladiomycota</taxon>
        <taxon>Blastocladiomycetes</taxon>
        <taxon>Blastocladiales</taxon>
        <taxon>Catenariaceae</taxon>
        <taxon>Catenaria</taxon>
    </lineage>
</organism>
<dbReference type="InterPro" id="IPR016161">
    <property type="entry name" value="Ald_DH/histidinol_DH"/>
</dbReference>
<proteinExistence type="predicted"/>
<dbReference type="EMBL" id="MCFL01000080">
    <property type="protein sequence ID" value="ORZ30598.1"/>
    <property type="molecule type" value="Genomic_DNA"/>
</dbReference>